<dbReference type="GO" id="GO:0032259">
    <property type="term" value="P:methylation"/>
    <property type="evidence" value="ECO:0007669"/>
    <property type="project" value="UniProtKB-KW"/>
</dbReference>
<evidence type="ECO:0000256" key="3">
    <source>
        <dbReference type="ARBA" id="ARBA00022691"/>
    </source>
</evidence>
<evidence type="ECO:0000259" key="7">
    <source>
        <dbReference type="Pfam" id="PF17827"/>
    </source>
</evidence>
<dbReference type="GeneID" id="83016657"/>
<dbReference type="InterPro" id="IPR002052">
    <property type="entry name" value="DNA_methylase_N6_adenine_CS"/>
</dbReference>
<evidence type="ECO:0000259" key="6">
    <source>
        <dbReference type="Pfam" id="PF05175"/>
    </source>
</evidence>
<comment type="similarity">
    <text evidence="5">Belongs to the protein N5-glutamine methyltransferase family. PrmC subfamily.</text>
</comment>
<feature type="domain" description="Methyltransferase small" evidence="6">
    <location>
        <begin position="113"/>
        <end position="199"/>
    </location>
</feature>
<keyword evidence="2 5" id="KW-0808">Transferase</keyword>
<dbReference type="RefSeq" id="WP_117895875.1">
    <property type="nucleotide sequence ID" value="NZ_CABJCV010000023.1"/>
</dbReference>
<dbReference type="PANTHER" id="PTHR18895">
    <property type="entry name" value="HEMK METHYLTRANSFERASE"/>
    <property type="match status" value="1"/>
</dbReference>
<evidence type="ECO:0000256" key="4">
    <source>
        <dbReference type="ARBA" id="ARBA00048391"/>
    </source>
</evidence>
<dbReference type="InterPro" id="IPR019874">
    <property type="entry name" value="RF_methyltr_PrmC"/>
</dbReference>
<feature type="domain" description="Release factor glutamine methyltransferase N-terminal" evidence="7">
    <location>
        <begin position="6"/>
        <end position="74"/>
    </location>
</feature>
<keyword evidence="1 5" id="KW-0489">Methyltransferase</keyword>
<dbReference type="Pfam" id="PF05175">
    <property type="entry name" value="MTS"/>
    <property type="match status" value="1"/>
</dbReference>
<dbReference type="SUPFAM" id="SSF53335">
    <property type="entry name" value="S-adenosyl-L-methionine-dependent methyltransferases"/>
    <property type="match status" value="1"/>
</dbReference>
<protein>
    <recommendedName>
        <fullName evidence="5">Release factor glutamine methyltransferase</fullName>
        <shortName evidence="5">RF MTase</shortName>
        <ecNumber evidence="5">2.1.1.297</ecNumber>
    </recommendedName>
    <alternativeName>
        <fullName evidence="5">N5-glutamine methyltransferase PrmC</fullName>
    </alternativeName>
    <alternativeName>
        <fullName evidence="5">Protein-(glutamine-N5) MTase PrmC</fullName>
    </alternativeName>
    <alternativeName>
        <fullName evidence="5">Protein-glutamine N-methyltransferase PrmC</fullName>
    </alternativeName>
</protein>
<dbReference type="CDD" id="cd02440">
    <property type="entry name" value="AdoMet_MTases"/>
    <property type="match status" value="1"/>
</dbReference>
<gene>
    <name evidence="5 8" type="primary">prmC</name>
    <name evidence="8" type="ORF">DWY25_14735</name>
</gene>
<comment type="function">
    <text evidence="5">Methylates the class 1 translation termination release factors RF1/PrfA and RF2/PrfB on the glutamine residue of the universally conserved GGQ motif.</text>
</comment>
<keyword evidence="9" id="KW-1185">Reference proteome</keyword>
<dbReference type="Proteomes" id="UP000284178">
    <property type="component" value="Unassembled WGS sequence"/>
</dbReference>
<accession>A0A412FN42</accession>
<dbReference type="InterPro" id="IPR029063">
    <property type="entry name" value="SAM-dependent_MTases_sf"/>
</dbReference>
<dbReference type="Gene3D" id="1.10.8.10">
    <property type="entry name" value="DNA helicase RuvA subunit, C-terminal domain"/>
    <property type="match status" value="1"/>
</dbReference>
<evidence type="ECO:0000313" key="9">
    <source>
        <dbReference type="Proteomes" id="UP000284178"/>
    </source>
</evidence>
<dbReference type="InterPro" id="IPR050320">
    <property type="entry name" value="N5-glutamine_MTase"/>
</dbReference>
<dbReference type="EC" id="2.1.1.297" evidence="5"/>
<dbReference type="InterPro" id="IPR007848">
    <property type="entry name" value="Small_mtfrase_dom"/>
</dbReference>
<comment type="caution">
    <text evidence="5">Lacks conserved residue(s) required for the propagation of feature annotation.</text>
</comment>
<feature type="binding site" evidence="5">
    <location>
        <begin position="190"/>
        <end position="193"/>
    </location>
    <ligand>
        <name>substrate</name>
    </ligand>
</feature>
<dbReference type="NCBIfam" id="TIGR03534">
    <property type="entry name" value="RF_mod_PrmC"/>
    <property type="match status" value="1"/>
</dbReference>
<proteinExistence type="inferred from homology"/>
<comment type="catalytic activity">
    <reaction evidence="4 5">
        <text>L-glutaminyl-[peptide chain release factor] + S-adenosyl-L-methionine = N(5)-methyl-L-glutaminyl-[peptide chain release factor] + S-adenosyl-L-homocysteine + H(+)</text>
        <dbReference type="Rhea" id="RHEA:42896"/>
        <dbReference type="Rhea" id="RHEA-COMP:10271"/>
        <dbReference type="Rhea" id="RHEA-COMP:10272"/>
        <dbReference type="ChEBI" id="CHEBI:15378"/>
        <dbReference type="ChEBI" id="CHEBI:30011"/>
        <dbReference type="ChEBI" id="CHEBI:57856"/>
        <dbReference type="ChEBI" id="CHEBI:59789"/>
        <dbReference type="ChEBI" id="CHEBI:61891"/>
        <dbReference type="EC" id="2.1.1.297"/>
    </reaction>
</comment>
<dbReference type="NCBIfam" id="TIGR00536">
    <property type="entry name" value="hemK_fam"/>
    <property type="match status" value="1"/>
</dbReference>
<dbReference type="EMBL" id="QRUP01000023">
    <property type="protein sequence ID" value="RGR69553.1"/>
    <property type="molecule type" value="Genomic_DNA"/>
</dbReference>
<dbReference type="HAMAP" id="MF_02126">
    <property type="entry name" value="RF_methyltr_PrmC"/>
    <property type="match status" value="1"/>
</dbReference>
<sequence>MPSFRELIHEALPLLEQAQIPQETAQVFLLELSQKESYDLYLHYEDEAPAELVEQYQAGMKRILKQEPMQYVLGYSWFYGYRFQVNENVLIPRPETEELVANILADLDEYFAEAKTIDAVDIGTGSGAIALSLAKEEPKIRMSATDISAEAVDVAKANAASLGVDVKFLVGDMAQPVIDAGMKVDLLICNPPYIPQEETLEASVKDYEPHVALFGGEDGLKFYRQVFAAAPQVLKDKAMMAFEIGWNQKAALLAEVRKTFGDVRAEVVKDINGKDRMLFVYFNL</sequence>
<dbReference type="Pfam" id="PF17827">
    <property type="entry name" value="PrmC_N"/>
    <property type="match status" value="1"/>
</dbReference>
<name>A0A412FN42_9FIRM</name>
<dbReference type="PROSITE" id="PS00092">
    <property type="entry name" value="N6_MTASE"/>
    <property type="match status" value="1"/>
</dbReference>
<feature type="binding site" evidence="5">
    <location>
        <position position="190"/>
    </location>
    <ligand>
        <name>S-adenosyl-L-methionine</name>
        <dbReference type="ChEBI" id="CHEBI:59789"/>
    </ligand>
</feature>
<reference evidence="8 9" key="1">
    <citation type="submission" date="2018-08" db="EMBL/GenBank/DDBJ databases">
        <title>A genome reference for cultivated species of the human gut microbiota.</title>
        <authorList>
            <person name="Zou Y."/>
            <person name="Xue W."/>
            <person name="Luo G."/>
        </authorList>
    </citation>
    <scope>NUCLEOTIDE SEQUENCE [LARGE SCALE GENOMIC DNA]</scope>
    <source>
        <strain evidence="8 9">AF24-29</strain>
    </source>
</reference>
<evidence type="ECO:0000256" key="1">
    <source>
        <dbReference type="ARBA" id="ARBA00022603"/>
    </source>
</evidence>
<organism evidence="8 9">
    <name type="scientific">Holdemania filiformis</name>
    <dbReference type="NCBI Taxonomy" id="61171"/>
    <lineage>
        <taxon>Bacteria</taxon>
        <taxon>Bacillati</taxon>
        <taxon>Bacillota</taxon>
        <taxon>Erysipelotrichia</taxon>
        <taxon>Erysipelotrichales</taxon>
        <taxon>Erysipelotrichaceae</taxon>
        <taxon>Holdemania</taxon>
    </lineage>
</organism>
<feature type="binding site" evidence="5">
    <location>
        <position position="146"/>
    </location>
    <ligand>
        <name>S-adenosyl-L-methionine</name>
        <dbReference type="ChEBI" id="CHEBI:59789"/>
    </ligand>
</feature>
<dbReference type="PANTHER" id="PTHR18895:SF74">
    <property type="entry name" value="MTRF1L RELEASE FACTOR GLUTAMINE METHYLTRANSFERASE"/>
    <property type="match status" value="1"/>
</dbReference>
<dbReference type="GO" id="GO:0003676">
    <property type="term" value="F:nucleic acid binding"/>
    <property type="evidence" value="ECO:0007669"/>
    <property type="project" value="InterPro"/>
</dbReference>
<evidence type="ECO:0000256" key="5">
    <source>
        <dbReference type="HAMAP-Rule" id="MF_02126"/>
    </source>
</evidence>
<evidence type="ECO:0000256" key="2">
    <source>
        <dbReference type="ARBA" id="ARBA00022679"/>
    </source>
</evidence>
<feature type="binding site" evidence="5">
    <location>
        <begin position="123"/>
        <end position="127"/>
    </location>
    <ligand>
        <name>S-adenosyl-L-methionine</name>
        <dbReference type="ChEBI" id="CHEBI:59789"/>
    </ligand>
</feature>
<dbReference type="AlphaFoldDB" id="A0A412FN42"/>
<comment type="caution">
    <text evidence="8">The sequence shown here is derived from an EMBL/GenBank/DDBJ whole genome shotgun (WGS) entry which is preliminary data.</text>
</comment>
<keyword evidence="3 5" id="KW-0949">S-adenosyl-L-methionine</keyword>
<dbReference type="InterPro" id="IPR040758">
    <property type="entry name" value="PrmC_N"/>
</dbReference>
<dbReference type="InterPro" id="IPR004556">
    <property type="entry name" value="HemK-like"/>
</dbReference>
<evidence type="ECO:0000313" key="8">
    <source>
        <dbReference type="EMBL" id="RGR69553.1"/>
    </source>
</evidence>
<dbReference type="Gene3D" id="3.40.50.150">
    <property type="entry name" value="Vaccinia Virus protein VP39"/>
    <property type="match status" value="1"/>
</dbReference>
<dbReference type="GO" id="GO:0102559">
    <property type="term" value="F:peptide chain release factor N(5)-glutamine methyltransferase activity"/>
    <property type="evidence" value="ECO:0007669"/>
    <property type="project" value="UniProtKB-EC"/>
</dbReference>